<keyword evidence="14" id="KW-0406">Ion transport</keyword>
<dbReference type="InterPro" id="IPR002035">
    <property type="entry name" value="VWF_A"/>
</dbReference>
<evidence type="ECO:0000256" key="7">
    <source>
        <dbReference type="ARBA" id="ARBA00022723"/>
    </source>
</evidence>
<name>A0A8C6AZQ0_MONMO</name>
<dbReference type="GO" id="GO:0006508">
    <property type="term" value="P:proteolysis"/>
    <property type="evidence" value="ECO:0007669"/>
    <property type="project" value="UniProtKB-KW"/>
</dbReference>
<dbReference type="GO" id="GO:0008237">
    <property type="term" value="F:metallopeptidase activity"/>
    <property type="evidence" value="ECO:0007669"/>
    <property type="project" value="UniProtKB-KW"/>
</dbReference>
<evidence type="ECO:0000256" key="18">
    <source>
        <dbReference type="SAM" id="SignalP"/>
    </source>
</evidence>
<gene>
    <name evidence="20" type="primary">CLCA1</name>
</gene>
<evidence type="ECO:0000256" key="16">
    <source>
        <dbReference type="ARBA" id="ARBA00023214"/>
    </source>
</evidence>
<evidence type="ECO:0000256" key="10">
    <source>
        <dbReference type="ARBA" id="ARBA00022813"/>
    </source>
</evidence>
<evidence type="ECO:0000256" key="11">
    <source>
        <dbReference type="ARBA" id="ARBA00022833"/>
    </source>
</evidence>
<accession>A0A8C6AZQ0</accession>
<evidence type="ECO:0000256" key="14">
    <source>
        <dbReference type="ARBA" id="ARBA00023065"/>
    </source>
</evidence>
<keyword evidence="12" id="KW-0106">Calcium</keyword>
<dbReference type="InterPro" id="IPR051266">
    <property type="entry name" value="CLCR"/>
</dbReference>
<dbReference type="GO" id="GO:0005229">
    <property type="term" value="F:intracellularly calcium-gated chloride channel activity"/>
    <property type="evidence" value="ECO:0007669"/>
    <property type="project" value="InterPro"/>
</dbReference>
<dbReference type="InterPro" id="IPR013642">
    <property type="entry name" value="CLCA_N"/>
</dbReference>
<comment type="subcellular location">
    <subcellularLocation>
        <location evidence="1">Secreted</location>
        <location evidence="1">Extracellular space</location>
    </subcellularLocation>
</comment>
<feature type="chain" id="PRO_5034100469" description="Calcium-activated chloride channel regulator 1" evidence="18">
    <location>
        <begin position="22"/>
        <end position="786"/>
    </location>
</feature>
<evidence type="ECO:0000256" key="17">
    <source>
        <dbReference type="ARBA" id="ARBA00041120"/>
    </source>
</evidence>
<keyword evidence="9" id="KW-0378">Hydrolase</keyword>
<evidence type="ECO:0000256" key="2">
    <source>
        <dbReference type="ARBA" id="ARBA00006398"/>
    </source>
</evidence>
<dbReference type="SMART" id="SM00327">
    <property type="entry name" value="VWA"/>
    <property type="match status" value="1"/>
</dbReference>
<dbReference type="CDD" id="cd00198">
    <property type="entry name" value="vWFA"/>
    <property type="match status" value="1"/>
</dbReference>
<evidence type="ECO:0000256" key="9">
    <source>
        <dbReference type="ARBA" id="ARBA00022801"/>
    </source>
</evidence>
<evidence type="ECO:0000256" key="4">
    <source>
        <dbReference type="ARBA" id="ARBA00022525"/>
    </source>
</evidence>
<keyword evidence="21" id="KW-1185">Reference proteome</keyword>
<dbReference type="Pfam" id="PF13519">
    <property type="entry name" value="VWA_2"/>
    <property type="match status" value="1"/>
</dbReference>
<evidence type="ECO:0000256" key="5">
    <source>
        <dbReference type="ARBA" id="ARBA00022568"/>
    </source>
</evidence>
<dbReference type="AlphaFoldDB" id="A0A8C6AZQ0"/>
<feature type="signal peptide" evidence="18">
    <location>
        <begin position="1"/>
        <end position="21"/>
    </location>
</feature>
<keyword evidence="3" id="KW-0813">Transport</keyword>
<dbReference type="GO" id="GO:0046872">
    <property type="term" value="F:metal ion binding"/>
    <property type="evidence" value="ECO:0007669"/>
    <property type="project" value="UniProtKB-KW"/>
</dbReference>
<evidence type="ECO:0000313" key="21">
    <source>
        <dbReference type="Proteomes" id="UP000694561"/>
    </source>
</evidence>
<dbReference type="InterPro" id="IPR036465">
    <property type="entry name" value="vWFA_dom_sf"/>
</dbReference>
<feature type="domain" description="VWFA" evidence="19">
    <location>
        <begin position="294"/>
        <end position="463"/>
    </location>
</feature>
<keyword evidence="11" id="KW-0862">Zinc</keyword>
<evidence type="ECO:0000256" key="1">
    <source>
        <dbReference type="ARBA" id="ARBA00004239"/>
    </source>
</evidence>
<evidence type="ECO:0000256" key="8">
    <source>
        <dbReference type="ARBA" id="ARBA00022729"/>
    </source>
</evidence>
<evidence type="ECO:0000313" key="20">
    <source>
        <dbReference type="Ensembl" id="ENSMMNP00015008693.1"/>
    </source>
</evidence>
<dbReference type="NCBIfam" id="TIGR00868">
    <property type="entry name" value="hCaCC"/>
    <property type="match status" value="1"/>
</dbReference>
<reference evidence="20" key="2">
    <citation type="submission" date="2025-09" db="UniProtKB">
        <authorList>
            <consortium name="Ensembl"/>
        </authorList>
    </citation>
    <scope>IDENTIFICATION</scope>
</reference>
<keyword evidence="4" id="KW-0964">Secreted</keyword>
<dbReference type="GO" id="GO:0005886">
    <property type="term" value="C:plasma membrane"/>
    <property type="evidence" value="ECO:0007669"/>
    <property type="project" value="TreeGrafter"/>
</dbReference>
<comment type="similarity">
    <text evidence="2">Belongs to the CLCR family.</text>
</comment>
<dbReference type="GO" id="GO:0005576">
    <property type="term" value="C:extracellular region"/>
    <property type="evidence" value="ECO:0007669"/>
    <property type="project" value="UniProtKB-SubCell"/>
</dbReference>
<dbReference type="PANTHER" id="PTHR10579:SF52">
    <property type="entry name" value="CALCIUM-ACTIVATED CHLORIDE CHANNEL REGULATOR 1"/>
    <property type="match status" value="1"/>
</dbReference>
<proteinExistence type="inferred from homology"/>
<protein>
    <recommendedName>
        <fullName evidence="17">Calcium-activated chloride channel regulator 1</fullName>
    </recommendedName>
</protein>
<keyword evidence="10" id="KW-0068">Autocatalytic cleavage</keyword>
<evidence type="ECO:0000256" key="12">
    <source>
        <dbReference type="ARBA" id="ARBA00022837"/>
    </source>
</evidence>
<reference evidence="20" key="1">
    <citation type="submission" date="2025-08" db="UniProtKB">
        <authorList>
            <consortium name="Ensembl"/>
        </authorList>
    </citation>
    <scope>IDENTIFICATION</scope>
</reference>
<dbReference type="Gene3D" id="3.40.50.410">
    <property type="entry name" value="von Willebrand factor, type A domain"/>
    <property type="match status" value="1"/>
</dbReference>
<evidence type="ECO:0000259" key="19">
    <source>
        <dbReference type="PROSITE" id="PS50234"/>
    </source>
</evidence>
<keyword evidence="15" id="KW-0325">Glycoprotein</keyword>
<keyword evidence="8 18" id="KW-0732">Signal</keyword>
<dbReference type="InterPro" id="IPR004727">
    <property type="entry name" value="CLCA_chordata"/>
</dbReference>
<sequence>MGSFKNSVFILVLHLLEGALSDSLIQLNNNGYEGIVIAVDPNVPEDETLIQQIKDMVTEASPYLFEATEKRFYFKNVAILIPQNWNTKPEYVKPKLETYKNADVLVAEPNPTGNDGPYTEHMGRCGEKGDKIYLTPGFLAGKKLLQYGSQGMGRDEIFCYISHNLIILRCKWINNICFFHVKQIPNSCQGGSCVTQSCKSDRVTGLYEKGCEFIPNEVQTEKASIMYSQSIRSVVEFCTEKNHNKEAPNQQNKKCNLRSTWEVIQGSEDFKKTTPMTTQPPKPTFSLLQIGQRIVCLVLDKSGSMTVGDRLKRLNQAGKLFLLQTVEQGSWVGMVTFDSAAYVKSELVQINSATERDTLTRSLPTAASGGTSICSGILSAFTVIRKKYSTDGSEIVLLTDGEDSTISSCFNEVKQSGVIIHTVALGPSAARELEELSKMTGGLQTYASDQVQNNGLMDAFGALSSGNGAVSQRSIQLESRGLTLQNSQWLNGTVIVDSTVGKDTLFLITWTTDIPQILLWDPSGKKQDGFLVDTYIKMAYLQIPGIAKVGIWKYSLQARSQTLTLTVTSRASSGTLPPVTVTSKMNKDTGKFPSPMVVYAKIHQGSLPILRAKVTALIESVDGKTVTLELLDNGAGADATKDDGVYSRYFTAYDTNGRYSVKVWALGGVDTATQKGIPQQIGAMYIPGWIENGQVKWNPPRPEINKDDLQGKQVCFSRTSSGGSFVASDVPKAPIPDLFPPCKITDLKAKIQGDSLINLTWTAPGDDYDHGRGKLSVSHPFSLFLF</sequence>
<keyword evidence="7" id="KW-0479">Metal-binding</keyword>
<dbReference type="Pfam" id="PF08434">
    <property type="entry name" value="CLCA"/>
    <property type="match status" value="2"/>
</dbReference>
<dbReference type="PANTHER" id="PTHR10579">
    <property type="entry name" value="CALCIUM-ACTIVATED CHLORIDE CHANNEL REGULATOR"/>
    <property type="match status" value="1"/>
</dbReference>
<dbReference type="SUPFAM" id="SSF53300">
    <property type="entry name" value="vWA-like"/>
    <property type="match status" value="1"/>
</dbReference>
<keyword evidence="16" id="KW-0868">Chloride</keyword>
<evidence type="ECO:0000256" key="13">
    <source>
        <dbReference type="ARBA" id="ARBA00023049"/>
    </source>
</evidence>
<keyword evidence="13" id="KW-0482">Metalloprotease</keyword>
<evidence type="ECO:0000256" key="6">
    <source>
        <dbReference type="ARBA" id="ARBA00022670"/>
    </source>
</evidence>
<dbReference type="GeneTree" id="ENSGT00940000154682"/>
<dbReference type="Ensembl" id="ENSMMNT00015009489.1">
    <property type="protein sequence ID" value="ENSMMNP00015008693.1"/>
    <property type="gene ID" value="ENSMMNG00015006324.1"/>
</dbReference>
<dbReference type="FunFam" id="3.40.50.410:FF:000034">
    <property type="entry name" value="calcium-activated chloride channel regulator 1"/>
    <property type="match status" value="1"/>
</dbReference>
<dbReference type="PROSITE" id="PS50234">
    <property type="entry name" value="VWFA"/>
    <property type="match status" value="1"/>
</dbReference>
<evidence type="ECO:0000256" key="3">
    <source>
        <dbReference type="ARBA" id="ARBA00022448"/>
    </source>
</evidence>
<dbReference type="Proteomes" id="UP000694561">
    <property type="component" value="Unplaced"/>
</dbReference>
<dbReference type="NCBIfam" id="NF041940">
    <property type="entry name" value="choice_anch_X"/>
    <property type="match status" value="1"/>
</dbReference>
<keyword evidence="6" id="KW-0645">Protease</keyword>
<organism evidence="20 21">
    <name type="scientific">Monodon monoceros</name>
    <name type="common">Narwhal</name>
    <name type="synonym">Ceratodon monodon</name>
    <dbReference type="NCBI Taxonomy" id="40151"/>
    <lineage>
        <taxon>Eukaryota</taxon>
        <taxon>Metazoa</taxon>
        <taxon>Chordata</taxon>
        <taxon>Craniata</taxon>
        <taxon>Vertebrata</taxon>
        <taxon>Euteleostomi</taxon>
        <taxon>Mammalia</taxon>
        <taxon>Eutheria</taxon>
        <taxon>Laurasiatheria</taxon>
        <taxon>Artiodactyla</taxon>
        <taxon>Whippomorpha</taxon>
        <taxon>Cetacea</taxon>
        <taxon>Odontoceti</taxon>
        <taxon>Monodontidae</taxon>
        <taxon>Monodon</taxon>
    </lineage>
</organism>
<keyword evidence="5" id="KW-0109">Calcium transport</keyword>
<evidence type="ECO:0000256" key="15">
    <source>
        <dbReference type="ARBA" id="ARBA00023180"/>
    </source>
</evidence>
<dbReference type="GO" id="GO:0006816">
    <property type="term" value="P:calcium ion transport"/>
    <property type="evidence" value="ECO:0007669"/>
    <property type="project" value="UniProtKB-KW"/>
</dbReference>